<dbReference type="RefSeq" id="WP_413781262.1">
    <property type="nucleotide sequence ID" value="NZ_JAUOZS010000001.1"/>
</dbReference>
<dbReference type="Pfam" id="PF07873">
    <property type="entry name" value="YabP"/>
    <property type="match status" value="1"/>
</dbReference>
<dbReference type="Gene3D" id="2.60.40.2000">
    <property type="match status" value="1"/>
</dbReference>
<evidence type="ECO:0000313" key="1">
    <source>
        <dbReference type="EMBL" id="MDT8902789.1"/>
    </source>
</evidence>
<organism evidence="1 2">
    <name type="scientific">Anaeroselena agilis</name>
    <dbReference type="NCBI Taxonomy" id="3063788"/>
    <lineage>
        <taxon>Bacteria</taxon>
        <taxon>Bacillati</taxon>
        <taxon>Bacillota</taxon>
        <taxon>Negativicutes</taxon>
        <taxon>Acetonemataceae</taxon>
        <taxon>Anaeroselena</taxon>
    </lineage>
</organism>
<dbReference type="NCBIfam" id="TIGR02892">
    <property type="entry name" value="spore_yabP"/>
    <property type="match status" value="1"/>
</dbReference>
<evidence type="ECO:0000313" key="2">
    <source>
        <dbReference type="Proteomes" id="UP001254848"/>
    </source>
</evidence>
<name>A0ABU3P171_9FIRM</name>
<accession>A0ABU3P171</accession>
<dbReference type="EMBL" id="JAUOZS010000001">
    <property type="protein sequence ID" value="MDT8902789.1"/>
    <property type="molecule type" value="Genomic_DNA"/>
</dbReference>
<dbReference type="InterPro" id="IPR038705">
    <property type="entry name" value="YabP_sf"/>
</dbReference>
<gene>
    <name evidence="1" type="primary">yabP</name>
    <name evidence="1" type="ORF">Q4T40_16230</name>
</gene>
<dbReference type="InterPro" id="IPR022476">
    <property type="entry name" value="Spore_YabP/YqfC"/>
</dbReference>
<sequence>MPLEDKTPRWRHQFTLTDREDLTVEGVVSLGSFDEKEVVLETEQGMLTVRGEGLNIKQLNLEKGSIIVEGMVGSLTYADEVRQKKGLLERLLK</sequence>
<dbReference type="PIRSF" id="PIRSF011576">
    <property type="entry name" value="YabP"/>
    <property type="match status" value="1"/>
</dbReference>
<reference evidence="1 2" key="1">
    <citation type="submission" date="2023-07" db="EMBL/GenBank/DDBJ databases">
        <title>The novel representative of Negativicutes class, Anaeroselena agilis gen. nov. sp. nov.</title>
        <authorList>
            <person name="Prokofeva M.I."/>
            <person name="Elcheninov A.G."/>
            <person name="Klyukina A."/>
            <person name="Kublanov I.V."/>
            <person name="Frolov E.N."/>
            <person name="Podosokorskaya O.A."/>
        </authorList>
    </citation>
    <scope>NUCLEOTIDE SEQUENCE [LARGE SCALE GENOMIC DNA]</scope>
    <source>
        <strain evidence="1 2">4137-cl</strain>
    </source>
</reference>
<comment type="caution">
    <text evidence="1">The sequence shown here is derived from an EMBL/GenBank/DDBJ whole genome shotgun (WGS) entry which is preliminary data.</text>
</comment>
<dbReference type="InterPro" id="IPR012504">
    <property type="entry name" value="Spore_YabP"/>
</dbReference>
<keyword evidence="2" id="KW-1185">Reference proteome</keyword>
<proteinExistence type="predicted"/>
<dbReference type="Proteomes" id="UP001254848">
    <property type="component" value="Unassembled WGS sequence"/>
</dbReference>
<protein>
    <submittedName>
        <fullName evidence="1">Sporulation protein YabP</fullName>
    </submittedName>
</protein>